<reference evidence="3 4" key="1">
    <citation type="submission" date="2015-07" db="EMBL/GenBank/DDBJ databases">
        <title>Genome sequence of Ornatilinea apprima DSM 23815.</title>
        <authorList>
            <person name="Hemp J."/>
            <person name="Ward L.M."/>
            <person name="Pace L.A."/>
            <person name="Fischer W.W."/>
        </authorList>
    </citation>
    <scope>NUCLEOTIDE SEQUENCE [LARGE SCALE GENOMIC DNA]</scope>
    <source>
        <strain evidence="3 4">P3M-1</strain>
    </source>
</reference>
<gene>
    <name evidence="3" type="ORF">ADN00_11565</name>
</gene>
<keyword evidence="4" id="KW-1185">Reference proteome</keyword>
<accession>A0A0P6XLI7</accession>
<evidence type="ECO:0000313" key="4">
    <source>
        <dbReference type="Proteomes" id="UP000050417"/>
    </source>
</evidence>
<feature type="transmembrane region" description="Helical" evidence="2">
    <location>
        <begin position="6"/>
        <end position="25"/>
    </location>
</feature>
<keyword evidence="2" id="KW-1133">Transmembrane helix</keyword>
<feature type="compositionally biased region" description="Pro residues" evidence="1">
    <location>
        <begin position="114"/>
        <end position="126"/>
    </location>
</feature>
<name>A0A0P6XLI7_9CHLR</name>
<feature type="transmembrane region" description="Helical" evidence="2">
    <location>
        <begin position="165"/>
        <end position="186"/>
    </location>
</feature>
<evidence type="ECO:0000256" key="1">
    <source>
        <dbReference type="SAM" id="MobiDB-lite"/>
    </source>
</evidence>
<protein>
    <submittedName>
        <fullName evidence="3">Uncharacterized protein</fullName>
    </submittedName>
</protein>
<dbReference type="AlphaFoldDB" id="A0A0P6XLI7"/>
<dbReference type="EMBL" id="LGCL01000026">
    <property type="protein sequence ID" value="KPL75996.1"/>
    <property type="molecule type" value="Genomic_DNA"/>
</dbReference>
<proteinExistence type="predicted"/>
<comment type="caution">
    <text evidence="3">The sequence shown here is derived from an EMBL/GenBank/DDBJ whole genome shotgun (WGS) entry which is preliminary data.</text>
</comment>
<feature type="region of interest" description="Disordered" evidence="1">
    <location>
        <begin position="84"/>
        <end position="140"/>
    </location>
</feature>
<dbReference type="Proteomes" id="UP000050417">
    <property type="component" value="Unassembled WGS sequence"/>
</dbReference>
<keyword evidence="2" id="KW-0472">Membrane</keyword>
<evidence type="ECO:0000256" key="2">
    <source>
        <dbReference type="SAM" id="Phobius"/>
    </source>
</evidence>
<sequence>MFTPVMFIQFGGAVVLILLGAWVIIQGVNLITEFYPRTLELTPQVMRRGAAAQPVPPRATFLASLDELISAEIRAINLAPQTRLQSEAAADEEHPAALSGAGDPPEDADILPVEPAPPAGEQPAAPPADSSAQHGKPPAPTDRIEAIARIVEALPSILNANFGPAAVLCLVGLALCAGGFVLILNLGA</sequence>
<organism evidence="3 4">
    <name type="scientific">Ornatilinea apprima</name>
    <dbReference type="NCBI Taxonomy" id="1134406"/>
    <lineage>
        <taxon>Bacteria</taxon>
        <taxon>Bacillati</taxon>
        <taxon>Chloroflexota</taxon>
        <taxon>Anaerolineae</taxon>
        <taxon>Anaerolineales</taxon>
        <taxon>Anaerolineaceae</taxon>
        <taxon>Ornatilinea</taxon>
    </lineage>
</organism>
<evidence type="ECO:0000313" key="3">
    <source>
        <dbReference type="EMBL" id="KPL75996.1"/>
    </source>
</evidence>
<keyword evidence="2" id="KW-0812">Transmembrane</keyword>
<dbReference type="RefSeq" id="WP_075063174.1">
    <property type="nucleotide sequence ID" value="NZ_LGCL01000026.1"/>
</dbReference>